<dbReference type="InterPro" id="IPR052895">
    <property type="entry name" value="HetReg/Transcr_Mod"/>
</dbReference>
<dbReference type="PANTHER" id="PTHR24148:SF73">
    <property type="entry name" value="HET DOMAIN PROTEIN (AFU_ORTHOLOGUE AFUA_8G01020)"/>
    <property type="match status" value="1"/>
</dbReference>
<dbReference type="Proteomes" id="UP001590950">
    <property type="component" value="Unassembled WGS sequence"/>
</dbReference>
<dbReference type="PANTHER" id="PTHR24148">
    <property type="entry name" value="ANKYRIN REPEAT DOMAIN-CONTAINING PROTEIN 39 HOMOLOG-RELATED"/>
    <property type="match status" value="1"/>
</dbReference>
<keyword evidence="2" id="KW-1185">Reference proteome</keyword>
<proteinExistence type="predicted"/>
<reference evidence="1 2" key="1">
    <citation type="submission" date="2024-09" db="EMBL/GenBank/DDBJ databases">
        <title>Rethinking Asexuality: The Enigmatic Case of Functional Sexual Genes in Lepraria (Stereocaulaceae).</title>
        <authorList>
            <person name="Doellman M."/>
            <person name="Sun Y."/>
            <person name="Barcenas-Pena A."/>
            <person name="Lumbsch H.T."/>
            <person name="Grewe F."/>
        </authorList>
    </citation>
    <scope>NUCLEOTIDE SEQUENCE [LARGE SCALE GENOMIC DNA]</scope>
    <source>
        <strain evidence="1 2">Mercado 3170</strain>
    </source>
</reference>
<dbReference type="EMBL" id="JBEFKJ010000015">
    <property type="protein sequence ID" value="KAL2042056.1"/>
    <property type="molecule type" value="Genomic_DNA"/>
</dbReference>
<evidence type="ECO:0000313" key="2">
    <source>
        <dbReference type="Proteomes" id="UP001590950"/>
    </source>
</evidence>
<name>A0ABR4A9G2_9LECA</name>
<accession>A0ABR4A9G2</accession>
<gene>
    <name evidence="1" type="ORF">N7G274_005244</name>
</gene>
<comment type="caution">
    <text evidence="1">The sequence shown here is derived from an EMBL/GenBank/DDBJ whole genome shotgun (WGS) entry which is preliminary data.</text>
</comment>
<protein>
    <submittedName>
        <fullName evidence="1">Uncharacterized protein</fullName>
    </submittedName>
</protein>
<dbReference type="Pfam" id="PF26639">
    <property type="entry name" value="Het-6_barrel"/>
    <property type="match status" value="1"/>
</dbReference>
<sequence length="261" mass="29086">MNYFPRSTGILNLSKLAQEAYGEFTGGATVARLADAKMFSACTGASLVFSAVEKLTAQCSGFYIDRIEDRSADVLHFENPQIYGKELLKRLEAWQHLRNTHASYNISEEELFWRVLSNYICHSLDAGTRRCISEDIEAYHAWMNTCETSAVTYNKKQNAHDFHISVWNACTGRRFVATTKGYIGTGPAELAVGDHFYILAGGPCPYVLRPVEDAARPCTFQLVGDSYVHGLMDGEAVAHLKTDASHDRKQREDGFHGGFLV</sequence>
<organism evidence="1 2">
    <name type="scientific">Stereocaulon virgatum</name>
    <dbReference type="NCBI Taxonomy" id="373712"/>
    <lineage>
        <taxon>Eukaryota</taxon>
        <taxon>Fungi</taxon>
        <taxon>Dikarya</taxon>
        <taxon>Ascomycota</taxon>
        <taxon>Pezizomycotina</taxon>
        <taxon>Lecanoromycetes</taxon>
        <taxon>OSLEUM clade</taxon>
        <taxon>Lecanoromycetidae</taxon>
        <taxon>Lecanorales</taxon>
        <taxon>Lecanorineae</taxon>
        <taxon>Stereocaulaceae</taxon>
        <taxon>Stereocaulon</taxon>
    </lineage>
</organism>
<evidence type="ECO:0000313" key="1">
    <source>
        <dbReference type="EMBL" id="KAL2042056.1"/>
    </source>
</evidence>